<evidence type="ECO:0000256" key="1">
    <source>
        <dbReference type="ARBA" id="ARBA00001913"/>
    </source>
</evidence>
<keyword evidence="11 23" id="KW-1133">Transmembrane helix</keyword>
<evidence type="ECO:0000256" key="18">
    <source>
        <dbReference type="PIRSR" id="PIRSR601382-1"/>
    </source>
</evidence>
<comment type="cofactor">
    <cofactor evidence="1 19">
        <name>Ca(2+)</name>
        <dbReference type="ChEBI" id="CHEBI:29108"/>
    </cofactor>
</comment>
<comment type="catalytic activity">
    <reaction evidence="15">
        <text>N(4)-(alpha-D-Man-(1-&gt;2)-alpha-D-Man-(1-&gt;2)-alpha-D-Man-(1-&gt;3)-[alpha-D-Man-(1-&gt;3)-[alpha-D-Man-(1-&gt;2)-alpha-D-Man-(1-&gt;6)]-alpha-D-Man-(1-&gt;6)]-beta-D-Man-(1-&gt;4)-beta-D-GlcNAc-(1-&gt;4)-beta-D-GlcNAc)-L-asparaginyl-[protein] (N-glucan mannose isomer 8A1,2,3B1,3) + 3 H2O = N(4)-(alpha-D-Man-(1-&gt;3)-[alpha-D-Man-(1-&gt;3)-[alpha-D-Man-(1-&gt;6)]-alpha-D-Man-(1-&gt;6)]-beta-D-Man-(1-&gt;4)-beta-D-GlcNAc-(1-&gt;4)-beta-D-GlcNAc)-L-asparaginyl-[protein] (N-glucan mannose isomer 5A1,2) + 3 beta-D-mannose</text>
        <dbReference type="Rhea" id="RHEA:56028"/>
        <dbReference type="Rhea" id="RHEA-COMP:14358"/>
        <dbReference type="Rhea" id="RHEA-COMP:14367"/>
        <dbReference type="ChEBI" id="CHEBI:15377"/>
        <dbReference type="ChEBI" id="CHEBI:28563"/>
        <dbReference type="ChEBI" id="CHEBI:59087"/>
        <dbReference type="ChEBI" id="CHEBI:60628"/>
        <dbReference type="EC" id="3.2.1.113"/>
    </reaction>
</comment>
<keyword evidence="5 23" id="KW-0812">Transmembrane</keyword>
<dbReference type="SUPFAM" id="SSF48225">
    <property type="entry name" value="Seven-hairpin glycosidases"/>
    <property type="match status" value="1"/>
</dbReference>
<feature type="active site" description="Proton donor" evidence="18">
    <location>
        <position position="294"/>
    </location>
</feature>
<keyword evidence="13 20" id="KW-1015">Disulfide bond</keyword>
<keyword evidence="12 23" id="KW-0472">Membrane</keyword>
<dbReference type="Gene3D" id="1.50.10.10">
    <property type="match status" value="1"/>
</dbReference>
<feature type="region of interest" description="Disordered" evidence="22">
    <location>
        <begin position="81"/>
        <end position="173"/>
    </location>
</feature>
<feature type="binding site" evidence="19">
    <location>
        <position position="652"/>
    </location>
    <ligand>
        <name>Ca(2+)</name>
        <dbReference type="ChEBI" id="CHEBI:29108"/>
    </ligand>
</feature>
<comment type="catalytic activity">
    <reaction evidence="16">
        <text>N(4)-(alpha-D-Man-(1-&gt;2)-alpha-D-Man-(1-&gt;2)-alpha-D-Man-(1-&gt;3)-[alpha-D-Man-(1-&gt;2)-alpha-D-Man-(1-&gt;3)-[alpha-D-Man-(1-&gt;2)-alpha-D-Man-(1-&gt;6)]-alpha-D-Man-(1-&gt;6)]-beta-D-Man-(1-&gt;4)-beta-D-GlcNAc-(1-&gt;4)-beta-D-GlcNAc)-L-asparaginyl-[protein] (N-glucan mannose isomer 9A1,2,3B1,2,3) + 4 H2O = N(4)-(alpha-D-Man-(1-&gt;3)-[alpha-D-Man-(1-&gt;3)-[alpha-D-Man-(1-&gt;6)]-alpha-D-Man-(1-&gt;6)]-beta-D-Man-(1-&gt;4)-beta-D-GlcNAc-(1-&gt;4)-beta-D-GlcNAc)-L-asparaginyl-[protein] (N-glucan mannose isomer 5A1,2) + 4 beta-D-mannose</text>
        <dbReference type="Rhea" id="RHEA:56008"/>
        <dbReference type="Rhea" id="RHEA-COMP:14356"/>
        <dbReference type="Rhea" id="RHEA-COMP:14367"/>
        <dbReference type="ChEBI" id="CHEBI:15377"/>
        <dbReference type="ChEBI" id="CHEBI:28563"/>
        <dbReference type="ChEBI" id="CHEBI:59087"/>
        <dbReference type="ChEBI" id="CHEBI:139493"/>
        <dbReference type="EC" id="3.2.1.113"/>
    </reaction>
</comment>
<accession>A0A1S3W9C3</accession>
<dbReference type="GO" id="GO:0005509">
    <property type="term" value="F:calcium ion binding"/>
    <property type="evidence" value="ECO:0007669"/>
    <property type="project" value="InterPro"/>
</dbReference>
<dbReference type="GO" id="GO:0004571">
    <property type="term" value="F:mannosyl-oligosaccharide 1,2-alpha-mannosidase activity"/>
    <property type="evidence" value="ECO:0007669"/>
    <property type="project" value="UniProtKB-EC"/>
</dbReference>
<feature type="disulfide bond" evidence="20">
    <location>
        <begin position="491"/>
        <end position="520"/>
    </location>
</feature>
<evidence type="ECO:0000256" key="8">
    <source>
        <dbReference type="ARBA" id="ARBA00022824"/>
    </source>
</evidence>
<dbReference type="GO" id="GO:0005789">
    <property type="term" value="C:endoplasmic reticulum membrane"/>
    <property type="evidence" value="ECO:0007669"/>
    <property type="project" value="UniProtKB-SubCell"/>
</dbReference>
<evidence type="ECO:0000256" key="13">
    <source>
        <dbReference type="ARBA" id="ARBA00023157"/>
    </source>
</evidence>
<evidence type="ECO:0000256" key="22">
    <source>
        <dbReference type="SAM" id="MobiDB-lite"/>
    </source>
</evidence>
<evidence type="ECO:0000256" key="7">
    <source>
        <dbReference type="ARBA" id="ARBA00022801"/>
    </source>
</evidence>
<reference evidence="25" key="1">
    <citation type="submission" date="2025-08" db="UniProtKB">
        <authorList>
            <consortium name="RefSeq"/>
        </authorList>
    </citation>
    <scope>IDENTIFICATION</scope>
</reference>
<keyword evidence="9 19" id="KW-0106">Calcium</keyword>
<comment type="function">
    <text evidence="17">Involved in glycoprotein quality control targeting of misfolded glycoproteins for degradation. It primarily trims a single alpha-1,2-linked mannose residue from Man(9)GlcNAc(2) to produce Man(8)GlcNAc(2), but at high enzyme concentrations, as found in the ER quality control compartment (ERQC), it further trims the carbohydrates to Man(5-6)GlcNAc(2).</text>
</comment>
<evidence type="ECO:0000256" key="12">
    <source>
        <dbReference type="ARBA" id="ARBA00023136"/>
    </source>
</evidence>
<dbReference type="InterPro" id="IPR036026">
    <property type="entry name" value="Seven-hairpin_glycosidases"/>
</dbReference>
<dbReference type="FunCoup" id="A0A1S3W9C3">
    <property type="interactions" value="3715"/>
</dbReference>
<feature type="transmembrane region" description="Helical" evidence="23">
    <location>
        <begin position="48"/>
        <end position="66"/>
    </location>
</feature>
<organism evidence="24 25">
    <name type="scientific">Erinaceus europaeus</name>
    <name type="common">Western European hedgehog</name>
    <dbReference type="NCBI Taxonomy" id="9365"/>
    <lineage>
        <taxon>Eukaryota</taxon>
        <taxon>Metazoa</taxon>
        <taxon>Chordata</taxon>
        <taxon>Craniata</taxon>
        <taxon>Vertebrata</taxon>
        <taxon>Euteleostomi</taxon>
        <taxon>Mammalia</taxon>
        <taxon>Eutheria</taxon>
        <taxon>Laurasiatheria</taxon>
        <taxon>Eulipotyphla</taxon>
        <taxon>Erinaceidae</taxon>
        <taxon>Erinaceinae</taxon>
        <taxon>Erinaceus</taxon>
    </lineage>
</organism>
<dbReference type="InterPro" id="IPR001382">
    <property type="entry name" value="Glyco_hydro_47"/>
</dbReference>
<dbReference type="InterPro" id="IPR050749">
    <property type="entry name" value="Glycosyl_Hydrolase_47"/>
</dbReference>
<evidence type="ECO:0000256" key="19">
    <source>
        <dbReference type="PIRSR" id="PIRSR601382-2"/>
    </source>
</evidence>
<evidence type="ECO:0000256" key="9">
    <source>
        <dbReference type="ARBA" id="ARBA00022837"/>
    </source>
</evidence>
<evidence type="ECO:0000313" key="24">
    <source>
        <dbReference type="Proteomes" id="UP001652624"/>
    </source>
</evidence>
<evidence type="ECO:0000256" key="21">
    <source>
        <dbReference type="RuleBase" id="RU361193"/>
    </source>
</evidence>
<keyword evidence="10" id="KW-0735">Signal-anchor</keyword>
<feature type="compositionally biased region" description="Basic and acidic residues" evidence="22">
    <location>
        <begin position="129"/>
        <end position="139"/>
    </location>
</feature>
<evidence type="ECO:0000256" key="14">
    <source>
        <dbReference type="ARBA" id="ARBA00023295"/>
    </source>
</evidence>
<dbReference type="InterPro" id="IPR012341">
    <property type="entry name" value="6hp_glycosidase-like_sf"/>
</dbReference>
<dbReference type="CTD" id="11253"/>
<comment type="pathway">
    <text evidence="3">Protein modification; protein glycosylation.</text>
</comment>
<protein>
    <recommendedName>
        <fullName evidence="21">alpha-1,2-Mannosidase</fullName>
        <ecNumber evidence="21">3.2.1.-</ecNumber>
    </recommendedName>
</protein>
<dbReference type="GO" id="GO:0036503">
    <property type="term" value="P:ERAD pathway"/>
    <property type="evidence" value="ECO:0007669"/>
    <property type="project" value="UniProtKB-ARBA"/>
</dbReference>
<evidence type="ECO:0000256" key="20">
    <source>
        <dbReference type="PIRSR" id="PIRSR601382-3"/>
    </source>
</evidence>
<dbReference type="GeneID" id="103112163"/>
<evidence type="ECO:0000256" key="6">
    <source>
        <dbReference type="ARBA" id="ARBA00022723"/>
    </source>
</evidence>
<comment type="similarity">
    <text evidence="4 21">Belongs to the glycosyl hydrolase 47 family.</text>
</comment>
<evidence type="ECO:0000256" key="11">
    <source>
        <dbReference type="ARBA" id="ARBA00022989"/>
    </source>
</evidence>
<dbReference type="Proteomes" id="UP001652624">
    <property type="component" value="Chromosome 10"/>
</dbReference>
<feature type="active site" evidence="18">
    <location>
        <position position="427"/>
    </location>
</feature>
<proteinExistence type="inferred from homology"/>
<dbReference type="PANTHER" id="PTHR11742:SF55">
    <property type="entry name" value="ENDOPLASMIC RETICULUM MANNOSYL-OLIGOSACCHARIDE 1,2-ALPHA-MANNOSIDASE"/>
    <property type="match status" value="1"/>
</dbReference>
<feature type="active site" description="Proton donor" evidence="18">
    <location>
        <position position="534"/>
    </location>
</feature>
<dbReference type="Pfam" id="PF01532">
    <property type="entry name" value="Glyco_hydro_47"/>
    <property type="match status" value="1"/>
</dbReference>
<dbReference type="eggNOG" id="KOG2431">
    <property type="taxonomic scope" value="Eukaryota"/>
</dbReference>
<dbReference type="PRINTS" id="PR00747">
    <property type="entry name" value="GLYHDRLASE47"/>
</dbReference>
<keyword evidence="14 21" id="KW-0326">Glycosidase</keyword>
<dbReference type="InParanoid" id="A0A1S3W9C3"/>
<feature type="active site" evidence="18">
    <location>
        <position position="563"/>
    </location>
</feature>
<dbReference type="AlphaFoldDB" id="A0A1S3W9C3"/>
<keyword evidence="6 19" id="KW-0479">Metal-binding</keyword>
<keyword evidence="24" id="KW-1185">Reference proteome</keyword>
<dbReference type="PANTHER" id="PTHR11742">
    <property type="entry name" value="MANNOSYL-OLIGOSACCHARIDE ALPHA-1,2-MANNOSIDASE-RELATED"/>
    <property type="match status" value="1"/>
</dbReference>
<evidence type="ECO:0000256" key="5">
    <source>
        <dbReference type="ARBA" id="ARBA00022692"/>
    </source>
</evidence>
<name>A0A1S3W9C3_ERIEU</name>
<evidence type="ECO:0000256" key="3">
    <source>
        <dbReference type="ARBA" id="ARBA00004922"/>
    </source>
</evidence>
<keyword evidence="7 21" id="KW-0378">Hydrolase</keyword>
<evidence type="ECO:0000313" key="25">
    <source>
        <dbReference type="RefSeq" id="XP_016042945.1"/>
    </source>
</evidence>
<dbReference type="OrthoDB" id="8118055at2759"/>
<dbReference type="EC" id="3.2.1.-" evidence="21"/>
<keyword evidence="8" id="KW-0256">Endoplasmic reticulum</keyword>
<evidence type="ECO:0000256" key="16">
    <source>
        <dbReference type="ARBA" id="ARBA00048605"/>
    </source>
</evidence>
<dbReference type="FunFam" id="1.50.10.10:FF:000010">
    <property type="entry name" value="alpha-1,2-Mannosidase"/>
    <property type="match status" value="1"/>
</dbReference>
<evidence type="ECO:0000256" key="17">
    <source>
        <dbReference type="ARBA" id="ARBA00053655"/>
    </source>
</evidence>
<evidence type="ECO:0000256" key="15">
    <source>
        <dbReference type="ARBA" id="ARBA00047669"/>
    </source>
</evidence>
<evidence type="ECO:0000256" key="23">
    <source>
        <dbReference type="SAM" id="Phobius"/>
    </source>
</evidence>
<evidence type="ECO:0000256" key="10">
    <source>
        <dbReference type="ARBA" id="ARBA00022968"/>
    </source>
</evidence>
<dbReference type="RefSeq" id="XP_016042945.1">
    <property type="nucleotide sequence ID" value="XM_016187459.2"/>
</dbReference>
<evidence type="ECO:0000256" key="2">
    <source>
        <dbReference type="ARBA" id="ARBA00004648"/>
    </source>
</evidence>
<dbReference type="GO" id="GO:0005975">
    <property type="term" value="P:carbohydrate metabolic process"/>
    <property type="evidence" value="ECO:0007669"/>
    <property type="project" value="InterPro"/>
</dbReference>
<gene>
    <name evidence="25" type="primary">MAN1B1</name>
</gene>
<feature type="region of interest" description="Disordered" evidence="22">
    <location>
        <begin position="186"/>
        <end position="208"/>
    </location>
</feature>
<sequence>MYPPSAPALQRDFISVTLTLGQGYDGSKRWRRRSCWRKWKQLSRLQRNVILLLSAFLILCGLFSYINMADRWKVLNDRSAEEQKMKPANPPVLPAPQKAETDPEHLPGLLPQKPQRHFRRGPPKLQMRAPDKEPNRRQSQEQAGAKTGKEAASQQEDTAHRQEEALQGTISWRGAVIEPDLGTRLPSRKAAFTPQPSPRPQETPIQTASHNARQQAVINAFRHAWTGYCKFAWGHDELKPVSRSYNEWFGLGLTLIDALDTMWILGLKKEFEESKRWVSNELQFEKDVDVNLFESTIRILGGLLSAYHLSGDKVFLQKAEDFGNRLMPAFQTPSKIPYSDVNIGTGVAHPPRWTSDSTVAEVTSIQLEFRELSRLTGKKKFQEAAEEVTKHVHTLSGKKDGLVPMFINTHSGLFTHLGVFTLGARADSYYEYLLKQWIQGGKKETQLLEDYLEAIEGIKRHLLRKSEPSKLTFVGELAHGRFSSKMDHLVCFLPGTLALGAHHGMTADHMELARELMDTCYQMNNQMDTGLSPEIVHFNMYPQKGHKDVLVKPGDRHNLLRPETVESLFYLYRFTGDRKYQDWGWEILQNFNTYTRVPSGGYSSISNVQDTQNPQPRDKMESFFLGETLKYLYLLFSDDPNVLSLDSYVFNTEAHPLPIWTPA</sequence>
<evidence type="ECO:0000256" key="4">
    <source>
        <dbReference type="ARBA" id="ARBA00007658"/>
    </source>
</evidence>
<comment type="subcellular location">
    <subcellularLocation>
        <location evidence="2">Endoplasmic reticulum membrane</location>
        <topology evidence="2">Single-pass type II membrane protein</topology>
    </subcellularLocation>
</comment>